<keyword evidence="2" id="KW-1185">Reference proteome</keyword>
<reference evidence="2" key="1">
    <citation type="submission" date="2017-08" db="EMBL/GenBank/DDBJ databases">
        <authorList>
            <person name="Varghese N."/>
            <person name="Submissions S."/>
        </authorList>
    </citation>
    <scope>NUCLEOTIDE SEQUENCE [LARGE SCALE GENOMIC DNA]</scope>
    <source>
        <strain evidence="2">JC23</strain>
    </source>
</reference>
<protein>
    <submittedName>
        <fullName evidence="1">Uncharacterized protein</fullName>
    </submittedName>
</protein>
<accession>A0A285URG1</accession>
<dbReference type="RefSeq" id="WP_097151094.1">
    <property type="nucleotide sequence ID" value="NZ_OBQC01000020.1"/>
</dbReference>
<evidence type="ECO:0000313" key="2">
    <source>
        <dbReference type="Proteomes" id="UP000219252"/>
    </source>
</evidence>
<sequence length="128" mass="15204">MYSLHDNEIISYEVNLKKEEIIMHTVSHWEGAPDVTVKFSGVLAHWFEHILRGSIILDLERRELDEFLNYNKELLQKNKNYWWPVDYKDLEDLKNILINGQYSYYVISASLGLNGWILAKKIEFNDGR</sequence>
<dbReference type="OrthoDB" id="2183738at2"/>
<organism evidence="1 2">
    <name type="scientific">Ureibacillus acetophenoni</name>
    <dbReference type="NCBI Taxonomy" id="614649"/>
    <lineage>
        <taxon>Bacteria</taxon>
        <taxon>Bacillati</taxon>
        <taxon>Bacillota</taxon>
        <taxon>Bacilli</taxon>
        <taxon>Bacillales</taxon>
        <taxon>Caryophanaceae</taxon>
        <taxon>Ureibacillus</taxon>
    </lineage>
</organism>
<dbReference type="EMBL" id="OBQC01000020">
    <property type="protein sequence ID" value="SOC44422.1"/>
    <property type="molecule type" value="Genomic_DNA"/>
</dbReference>
<dbReference type="AlphaFoldDB" id="A0A285URG1"/>
<name>A0A285URG1_9BACL</name>
<dbReference type="Proteomes" id="UP000219252">
    <property type="component" value="Unassembled WGS sequence"/>
</dbReference>
<evidence type="ECO:0000313" key="1">
    <source>
        <dbReference type="EMBL" id="SOC44422.1"/>
    </source>
</evidence>
<proteinExistence type="predicted"/>
<gene>
    <name evidence="1" type="ORF">SAMN05877842_12015</name>
</gene>